<dbReference type="STRING" id="626887.J057_11876"/>
<protein>
    <submittedName>
        <fullName evidence="5">FadR family transcriptional regulator</fullName>
    </submittedName>
</protein>
<dbReference type="PROSITE" id="PS50949">
    <property type="entry name" value="HTH_GNTR"/>
    <property type="match status" value="1"/>
</dbReference>
<proteinExistence type="predicted"/>
<comment type="caution">
    <text evidence="5">The sequence shown here is derived from an EMBL/GenBank/DDBJ whole genome shotgun (WGS) entry which is preliminary data.</text>
</comment>
<dbReference type="GO" id="GO:0003677">
    <property type="term" value="F:DNA binding"/>
    <property type="evidence" value="ECO:0007669"/>
    <property type="project" value="UniProtKB-KW"/>
</dbReference>
<dbReference type="InterPro" id="IPR036390">
    <property type="entry name" value="WH_DNA-bd_sf"/>
</dbReference>
<gene>
    <name evidence="5" type="ORF">J057_11876</name>
</gene>
<dbReference type="InterPro" id="IPR008920">
    <property type="entry name" value="TF_FadR/GntR_C"/>
</dbReference>
<dbReference type="PRINTS" id="PR00035">
    <property type="entry name" value="HTHGNTR"/>
</dbReference>
<evidence type="ECO:0000313" key="6">
    <source>
        <dbReference type="Proteomes" id="UP000013165"/>
    </source>
</evidence>
<dbReference type="SUPFAM" id="SSF48008">
    <property type="entry name" value="GntR ligand-binding domain-like"/>
    <property type="match status" value="1"/>
</dbReference>
<dbReference type="Pfam" id="PF00392">
    <property type="entry name" value="GntR"/>
    <property type="match status" value="1"/>
</dbReference>
<dbReference type="CDD" id="cd07377">
    <property type="entry name" value="WHTH_GntR"/>
    <property type="match status" value="1"/>
</dbReference>
<evidence type="ECO:0000313" key="5">
    <source>
        <dbReference type="EMBL" id="ENO16050.2"/>
    </source>
</evidence>
<dbReference type="GO" id="GO:0003700">
    <property type="term" value="F:DNA-binding transcription factor activity"/>
    <property type="evidence" value="ECO:0007669"/>
    <property type="project" value="InterPro"/>
</dbReference>
<dbReference type="SUPFAM" id="SSF46785">
    <property type="entry name" value="Winged helix' DNA-binding domain"/>
    <property type="match status" value="1"/>
</dbReference>
<evidence type="ECO:0000256" key="2">
    <source>
        <dbReference type="ARBA" id="ARBA00023125"/>
    </source>
</evidence>
<accession>N6W0I8</accession>
<dbReference type="AlphaFoldDB" id="N6W0I8"/>
<dbReference type="Pfam" id="PF07729">
    <property type="entry name" value="FCD"/>
    <property type="match status" value="1"/>
</dbReference>
<dbReference type="eggNOG" id="COG2186">
    <property type="taxonomic scope" value="Bacteria"/>
</dbReference>
<keyword evidence="6" id="KW-1185">Reference proteome</keyword>
<dbReference type="Proteomes" id="UP000013165">
    <property type="component" value="Unassembled WGS sequence"/>
</dbReference>
<evidence type="ECO:0000256" key="1">
    <source>
        <dbReference type="ARBA" id="ARBA00023015"/>
    </source>
</evidence>
<dbReference type="Gene3D" id="1.10.10.10">
    <property type="entry name" value="Winged helix-like DNA-binding domain superfamily/Winged helix DNA-binding domain"/>
    <property type="match status" value="1"/>
</dbReference>
<dbReference type="PANTHER" id="PTHR43537">
    <property type="entry name" value="TRANSCRIPTIONAL REGULATOR, GNTR FAMILY"/>
    <property type="match status" value="1"/>
</dbReference>
<sequence length="255" mass="28816">MEPDMADKRDAMDDLRTLNVQRVQRAGSLSLHVADQLETLIGNGGIAVGEKLPTENRLSESFGVSRTVIREAMTHLKSLGLVETRQGVGTTVLRNTALEAMPANQINPTTVEDILHVLELRLNLEPAAAELAALRHDDNDRRILQEKHDAFIRARSEHSQARTEDYEFHCAIAAATHNPFFKSLYEQLSHSVIPRAKLMSIEINTSATDKYLTRVEDEHTRVLEAIFARDSDAARETMYQHLKRARNMYAKYQES</sequence>
<dbReference type="InterPro" id="IPR011711">
    <property type="entry name" value="GntR_C"/>
</dbReference>
<organism evidence="5 6">
    <name type="scientific">Marinobacter nanhaiticus D15-8W</name>
    <dbReference type="NCBI Taxonomy" id="626887"/>
    <lineage>
        <taxon>Bacteria</taxon>
        <taxon>Pseudomonadati</taxon>
        <taxon>Pseudomonadota</taxon>
        <taxon>Gammaproteobacteria</taxon>
        <taxon>Pseudomonadales</taxon>
        <taxon>Marinobacteraceae</taxon>
        <taxon>Marinobacter</taxon>
    </lineage>
</organism>
<evidence type="ECO:0000259" key="4">
    <source>
        <dbReference type="PROSITE" id="PS50949"/>
    </source>
</evidence>
<dbReference type="SMART" id="SM00345">
    <property type="entry name" value="HTH_GNTR"/>
    <property type="match status" value="1"/>
</dbReference>
<evidence type="ECO:0000256" key="3">
    <source>
        <dbReference type="ARBA" id="ARBA00023163"/>
    </source>
</evidence>
<dbReference type="OrthoDB" id="1040417at2"/>
<dbReference type="PANTHER" id="PTHR43537:SF5">
    <property type="entry name" value="UXU OPERON TRANSCRIPTIONAL REGULATOR"/>
    <property type="match status" value="1"/>
</dbReference>
<reference evidence="5 6" key="1">
    <citation type="journal article" date="2013" name="Genome Announc.">
        <title>Genome Sequence of the Polycyclic Aromatic Hydrocarbon-Degrading Bacterium Strain Marinobacter nanhaiticus D15-8WT.</title>
        <authorList>
            <person name="Cui Z."/>
            <person name="Gao W."/>
            <person name="Li Q."/>
            <person name="Xu G."/>
            <person name="Zheng L."/>
        </authorList>
    </citation>
    <scope>NUCLEOTIDE SEQUENCE [LARGE SCALE GENOMIC DNA]</scope>
    <source>
        <strain evidence="5 6">D15-8W</strain>
    </source>
</reference>
<feature type="domain" description="HTH gntR-type" evidence="4">
    <location>
        <begin position="27"/>
        <end position="95"/>
    </location>
</feature>
<dbReference type="EMBL" id="APLQ01000011">
    <property type="protein sequence ID" value="ENO16050.2"/>
    <property type="molecule type" value="Genomic_DNA"/>
</dbReference>
<name>N6W0I8_9GAMM</name>
<keyword evidence="3" id="KW-0804">Transcription</keyword>
<keyword evidence="2" id="KW-0238">DNA-binding</keyword>
<dbReference type="HOGENOM" id="CLU_017584_9_1_6"/>
<dbReference type="PATRIC" id="fig|626887.3.peg.2380"/>
<dbReference type="SMART" id="SM00895">
    <property type="entry name" value="FCD"/>
    <property type="match status" value="1"/>
</dbReference>
<dbReference type="Gene3D" id="1.20.120.530">
    <property type="entry name" value="GntR ligand-binding domain-like"/>
    <property type="match status" value="1"/>
</dbReference>
<dbReference type="InterPro" id="IPR036388">
    <property type="entry name" value="WH-like_DNA-bd_sf"/>
</dbReference>
<keyword evidence="1" id="KW-0805">Transcription regulation</keyword>
<dbReference type="InterPro" id="IPR000524">
    <property type="entry name" value="Tscrpt_reg_HTH_GntR"/>
</dbReference>